<dbReference type="InterPro" id="IPR009363">
    <property type="entry name" value="Phage_Mu_Gp16"/>
</dbReference>
<accession>A0ABW0JF02</accession>
<comment type="caution">
    <text evidence="1">The sequence shown here is derived from an EMBL/GenBank/DDBJ whole genome shotgun (WGS) entry which is preliminary data.</text>
</comment>
<dbReference type="Pfam" id="PF06252">
    <property type="entry name" value="GemA"/>
    <property type="match status" value="1"/>
</dbReference>
<evidence type="ECO:0000313" key="2">
    <source>
        <dbReference type="Proteomes" id="UP001596103"/>
    </source>
</evidence>
<dbReference type="Proteomes" id="UP001596103">
    <property type="component" value="Unassembled WGS sequence"/>
</dbReference>
<protein>
    <submittedName>
        <fullName evidence="1">Regulatory protein GemA</fullName>
    </submittedName>
</protein>
<sequence>MHDDSYRSVLRQIGGKASSADLTVTELEKVLEHLKRCGFKVRSSKGACRQADDAQSKMIRGLWLELAACGAVQNRAEEALAAFVKRMTGADALDWLSSAQASRVIEHLKRWRDRIKEAV</sequence>
<gene>
    <name evidence="1" type="ORF">ACFPTO_23715</name>
</gene>
<evidence type="ECO:0000313" key="1">
    <source>
        <dbReference type="EMBL" id="MFC5431776.1"/>
    </source>
</evidence>
<organism evidence="1 2">
    <name type="scientific">Paraburkholderia denitrificans</name>
    <dbReference type="NCBI Taxonomy" id="694025"/>
    <lineage>
        <taxon>Bacteria</taxon>
        <taxon>Pseudomonadati</taxon>
        <taxon>Pseudomonadota</taxon>
        <taxon>Betaproteobacteria</taxon>
        <taxon>Burkholderiales</taxon>
        <taxon>Burkholderiaceae</taxon>
        <taxon>Paraburkholderia</taxon>
    </lineage>
</organism>
<dbReference type="EMBL" id="JBHSMP010000038">
    <property type="protein sequence ID" value="MFC5431776.1"/>
    <property type="molecule type" value="Genomic_DNA"/>
</dbReference>
<reference evidence="2" key="1">
    <citation type="journal article" date="2019" name="Int. J. Syst. Evol. Microbiol.">
        <title>The Global Catalogue of Microorganisms (GCM) 10K type strain sequencing project: providing services to taxonomists for standard genome sequencing and annotation.</title>
        <authorList>
            <consortium name="The Broad Institute Genomics Platform"/>
            <consortium name="The Broad Institute Genome Sequencing Center for Infectious Disease"/>
            <person name="Wu L."/>
            <person name="Ma J."/>
        </authorList>
    </citation>
    <scope>NUCLEOTIDE SEQUENCE [LARGE SCALE GENOMIC DNA]</scope>
    <source>
        <strain evidence="2">CCUG 56042</strain>
    </source>
</reference>
<dbReference type="RefSeq" id="WP_377715265.1">
    <property type="nucleotide sequence ID" value="NZ_JBHSMP010000038.1"/>
</dbReference>
<name>A0ABW0JF02_9BURK</name>
<proteinExistence type="predicted"/>
<keyword evidence="2" id="KW-1185">Reference proteome</keyword>